<feature type="non-terminal residue" evidence="2">
    <location>
        <position position="1"/>
    </location>
</feature>
<organism evidence="2 3">
    <name type="scientific">Bimuria novae-zelandiae CBS 107.79</name>
    <dbReference type="NCBI Taxonomy" id="1447943"/>
    <lineage>
        <taxon>Eukaryota</taxon>
        <taxon>Fungi</taxon>
        <taxon>Dikarya</taxon>
        <taxon>Ascomycota</taxon>
        <taxon>Pezizomycotina</taxon>
        <taxon>Dothideomycetes</taxon>
        <taxon>Pleosporomycetidae</taxon>
        <taxon>Pleosporales</taxon>
        <taxon>Massarineae</taxon>
        <taxon>Didymosphaeriaceae</taxon>
        <taxon>Bimuria</taxon>
    </lineage>
</organism>
<dbReference type="Proteomes" id="UP000800036">
    <property type="component" value="Unassembled WGS sequence"/>
</dbReference>
<feature type="region of interest" description="Disordered" evidence="1">
    <location>
        <begin position="334"/>
        <end position="369"/>
    </location>
</feature>
<feature type="compositionally biased region" description="Basic and acidic residues" evidence="1">
    <location>
        <begin position="358"/>
        <end position="369"/>
    </location>
</feature>
<feature type="compositionally biased region" description="Basic and acidic residues" evidence="1">
    <location>
        <begin position="1"/>
        <end position="16"/>
    </location>
</feature>
<evidence type="ECO:0000256" key="1">
    <source>
        <dbReference type="SAM" id="MobiDB-lite"/>
    </source>
</evidence>
<evidence type="ECO:0000313" key="2">
    <source>
        <dbReference type="EMBL" id="KAF1969507.1"/>
    </source>
</evidence>
<sequence length="369" mass="38990">RFGKSDARSETRHPAKQEVATSSPVNHYLLTVIPHIRFPPKLQHTMHPLPALAAIKALRVKRPPSPLQQVPSKKLKLETTTDSNFSILGPAHCEELLSGCAVWREYQASEAYAQVLRERSGLSSSSSLHEEIPSVAWCSAEPPDRSCDEGDVEAAHALLCLERAVGENGGRLGSEQMTSTQAESEASIAALDRVSDGVPVIATREQTGYAYGVSQDAEPPSSPPGLEHIIIIHPVGDKGLPSTRFQLEVSIAASDRVPVIAARNKNGAGDAYGVFQAAKPPFSPPGLENIDTVYPVGGERSFLVRVDRPVLHADIETVVDTLGGIHGCTPAKATASGCNEQGGTGDTVPGAHSSAVGEDVKSAQDTAKG</sequence>
<evidence type="ECO:0000313" key="3">
    <source>
        <dbReference type="Proteomes" id="UP000800036"/>
    </source>
</evidence>
<dbReference type="EMBL" id="ML976708">
    <property type="protein sequence ID" value="KAF1969507.1"/>
    <property type="molecule type" value="Genomic_DNA"/>
</dbReference>
<feature type="region of interest" description="Disordered" evidence="1">
    <location>
        <begin position="1"/>
        <end position="20"/>
    </location>
</feature>
<protein>
    <submittedName>
        <fullName evidence="2">Uncharacterized protein</fullName>
    </submittedName>
</protein>
<keyword evidence="3" id="KW-1185">Reference proteome</keyword>
<accession>A0A6A5V868</accession>
<dbReference type="AlphaFoldDB" id="A0A6A5V868"/>
<reference evidence="2" key="1">
    <citation type="journal article" date="2020" name="Stud. Mycol.">
        <title>101 Dothideomycetes genomes: a test case for predicting lifestyles and emergence of pathogens.</title>
        <authorList>
            <person name="Haridas S."/>
            <person name="Albert R."/>
            <person name="Binder M."/>
            <person name="Bloem J."/>
            <person name="Labutti K."/>
            <person name="Salamov A."/>
            <person name="Andreopoulos B."/>
            <person name="Baker S."/>
            <person name="Barry K."/>
            <person name="Bills G."/>
            <person name="Bluhm B."/>
            <person name="Cannon C."/>
            <person name="Castanera R."/>
            <person name="Culley D."/>
            <person name="Daum C."/>
            <person name="Ezra D."/>
            <person name="Gonzalez J."/>
            <person name="Henrissat B."/>
            <person name="Kuo A."/>
            <person name="Liang C."/>
            <person name="Lipzen A."/>
            <person name="Lutzoni F."/>
            <person name="Magnuson J."/>
            <person name="Mondo S."/>
            <person name="Nolan M."/>
            <person name="Ohm R."/>
            <person name="Pangilinan J."/>
            <person name="Park H.-J."/>
            <person name="Ramirez L."/>
            <person name="Alfaro M."/>
            <person name="Sun H."/>
            <person name="Tritt A."/>
            <person name="Yoshinaga Y."/>
            <person name="Zwiers L.-H."/>
            <person name="Turgeon B."/>
            <person name="Goodwin S."/>
            <person name="Spatafora J."/>
            <person name="Crous P."/>
            <person name="Grigoriev I."/>
        </authorList>
    </citation>
    <scope>NUCLEOTIDE SEQUENCE</scope>
    <source>
        <strain evidence="2">CBS 107.79</strain>
    </source>
</reference>
<gene>
    <name evidence="2" type="ORF">BU23DRAFT_652557</name>
</gene>
<proteinExistence type="predicted"/>
<name>A0A6A5V868_9PLEO</name>